<keyword evidence="1" id="KW-1133">Transmembrane helix</keyword>
<gene>
    <name evidence="2" type="ORF">EUB48_19795</name>
</gene>
<dbReference type="Proteomes" id="UP000316798">
    <property type="component" value="Chromosome"/>
</dbReference>
<dbReference type="AlphaFoldDB" id="A0A515DFW1"/>
<protein>
    <recommendedName>
        <fullName evidence="4">Nitrogen fixation protein FixH</fullName>
    </recommendedName>
</protein>
<evidence type="ECO:0000256" key="1">
    <source>
        <dbReference type="SAM" id="Phobius"/>
    </source>
</evidence>
<evidence type="ECO:0008006" key="4">
    <source>
        <dbReference type="Google" id="ProtNLM"/>
    </source>
</evidence>
<feature type="transmembrane region" description="Helical" evidence="1">
    <location>
        <begin position="15"/>
        <end position="38"/>
    </location>
</feature>
<proteinExistence type="predicted"/>
<sequence>MKDDCARRPWWKFGLLWMVIAGPALMVMVSFALAYLAVAFPDPVEDSYYHQRVETHRDRATLGAVPKAPVAAKP</sequence>
<dbReference type="RefSeq" id="WP_142820793.1">
    <property type="nucleotide sequence ID" value="NZ_CP035503.1"/>
</dbReference>
<accession>A0A515DFW1</accession>
<dbReference type="EMBL" id="CP035503">
    <property type="protein sequence ID" value="QDL39306.1"/>
    <property type="molecule type" value="Genomic_DNA"/>
</dbReference>
<organism evidence="2 3">
    <name type="scientific">Rhodoferax sediminis</name>
    <dbReference type="NCBI Taxonomy" id="2509614"/>
    <lineage>
        <taxon>Bacteria</taxon>
        <taxon>Pseudomonadati</taxon>
        <taxon>Pseudomonadota</taxon>
        <taxon>Betaproteobacteria</taxon>
        <taxon>Burkholderiales</taxon>
        <taxon>Comamonadaceae</taxon>
        <taxon>Rhodoferax</taxon>
    </lineage>
</organism>
<keyword evidence="3" id="KW-1185">Reference proteome</keyword>
<evidence type="ECO:0000313" key="2">
    <source>
        <dbReference type="EMBL" id="QDL39306.1"/>
    </source>
</evidence>
<keyword evidence="1" id="KW-0812">Transmembrane</keyword>
<dbReference type="KEGG" id="rhf:EUB48_19795"/>
<name>A0A515DFW1_9BURK</name>
<reference evidence="2 3" key="1">
    <citation type="submission" date="2019-01" db="EMBL/GenBank/DDBJ databases">
        <title>Genomic insights into a novel species Rhodoferax sp.</title>
        <authorList>
            <person name="Jin L."/>
        </authorList>
    </citation>
    <scope>NUCLEOTIDE SEQUENCE [LARGE SCALE GENOMIC DNA]</scope>
    <source>
        <strain evidence="2 3">CHu59-6-5</strain>
    </source>
</reference>
<dbReference type="OrthoDB" id="5295180at2"/>
<evidence type="ECO:0000313" key="3">
    <source>
        <dbReference type="Proteomes" id="UP000316798"/>
    </source>
</evidence>
<keyword evidence="1" id="KW-0472">Membrane</keyword>